<evidence type="ECO:0000256" key="3">
    <source>
        <dbReference type="ARBA" id="ARBA00013252"/>
    </source>
</evidence>
<evidence type="ECO:0000313" key="7">
    <source>
        <dbReference type="Proteomes" id="UP001497512"/>
    </source>
</evidence>
<protein>
    <recommendedName>
        <fullName evidence="3">4a-hydroxytetrahydrobiopterin dehydratase</fullName>
        <ecNumber evidence="3">4.2.1.96</ecNumber>
    </recommendedName>
    <alternativeName>
        <fullName evidence="5">4-alpha-hydroxy-tetrahydropterin dehydratase</fullName>
    </alternativeName>
</protein>
<evidence type="ECO:0000256" key="1">
    <source>
        <dbReference type="ARBA" id="ARBA00001554"/>
    </source>
</evidence>
<dbReference type="Pfam" id="PF01329">
    <property type="entry name" value="Pterin_4a"/>
    <property type="match status" value="1"/>
</dbReference>
<dbReference type="CDD" id="cd00488">
    <property type="entry name" value="PCD_DCoH"/>
    <property type="match status" value="1"/>
</dbReference>
<evidence type="ECO:0000313" key="6">
    <source>
        <dbReference type="EMBL" id="CAK9201768.1"/>
    </source>
</evidence>
<dbReference type="EMBL" id="OZ019905">
    <property type="protein sequence ID" value="CAK9201768.1"/>
    <property type="molecule type" value="Genomic_DNA"/>
</dbReference>
<comment type="catalytic activity">
    <reaction evidence="1">
        <text>(4aS,6R)-4a-hydroxy-L-erythro-5,6,7,8-tetrahydrobiopterin = (6R)-L-erythro-6,7-dihydrobiopterin + H2O</text>
        <dbReference type="Rhea" id="RHEA:11920"/>
        <dbReference type="ChEBI" id="CHEBI:15377"/>
        <dbReference type="ChEBI" id="CHEBI:15642"/>
        <dbReference type="ChEBI" id="CHEBI:43120"/>
        <dbReference type="EC" id="4.2.1.96"/>
    </reaction>
</comment>
<dbReference type="SUPFAM" id="SSF55248">
    <property type="entry name" value="PCD-like"/>
    <property type="match status" value="1"/>
</dbReference>
<proteinExistence type="inferred from homology"/>
<organism evidence="6 7">
    <name type="scientific">Sphagnum troendelagicum</name>
    <dbReference type="NCBI Taxonomy" id="128251"/>
    <lineage>
        <taxon>Eukaryota</taxon>
        <taxon>Viridiplantae</taxon>
        <taxon>Streptophyta</taxon>
        <taxon>Embryophyta</taxon>
        <taxon>Bryophyta</taxon>
        <taxon>Sphagnophytina</taxon>
        <taxon>Sphagnopsida</taxon>
        <taxon>Sphagnales</taxon>
        <taxon>Sphagnaceae</taxon>
        <taxon>Sphagnum</taxon>
    </lineage>
</organism>
<evidence type="ECO:0000256" key="5">
    <source>
        <dbReference type="ARBA" id="ARBA00030497"/>
    </source>
</evidence>
<keyword evidence="4" id="KW-0456">Lyase</keyword>
<dbReference type="InterPro" id="IPR036428">
    <property type="entry name" value="PCD_sf"/>
</dbReference>
<dbReference type="Proteomes" id="UP001497512">
    <property type="component" value="Chromosome 13"/>
</dbReference>
<name>A0ABP0TQE1_9BRYO</name>
<evidence type="ECO:0000256" key="4">
    <source>
        <dbReference type="ARBA" id="ARBA00023239"/>
    </source>
</evidence>
<dbReference type="Gene3D" id="3.30.1360.20">
    <property type="entry name" value="Transcriptional coactivator/pterin dehydratase"/>
    <property type="match status" value="1"/>
</dbReference>
<gene>
    <name evidence="6" type="ORF">CSSPTR1EN2_LOCUS6072</name>
</gene>
<sequence>MTTLQCGERECRAPQLTEKELEQKVKEAPLWELSPDRKSVSRTFVAKNFAEGLKFFNAVAQLAEEWNHHPDLHLTDYRTVRVVLSTHAIQGLSALDFSLAARIDKIDVAYSPKWLRENPLPSPV</sequence>
<accession>A0ABP0TQE1</accession>
<dbReference type="PANTHER" id="PTHR12599:SF0">
    <property type="entry name" value="PTERIN-4-ALPHA-CARBINOLAMINE DEHYDRATASE"/>
    <property type="match status" value="1"/>
</dbReference>
<comment type="similarity">
    <text evidence="2">Belongs to the pterin-4-alpha-carbinolamine dehydratase family.</text>
</comment>
<evidence type="ECO:0000256" key="2">
    <source>
        <dbReference type="ARBA" id="ARBA00006472"/>
    </source>
</evidence>
<dbReference type="PANTHER" id="PTHR12599">
    <property type="entry name" value="PTERIN-4-ALPHA-CARBINOLAMINE DEHYDRATASE"/>
    <property type="match status" value="1"/>
</dbReference>
<dbReference type="EC" id="4.2.1.96" evidence="3"/>
<reference evidence="6" key="1">
    <citation type="submission" date="2024-02" db="EMBL/GenBank/DDBJ databases">
        <authorList>
            <consortium name="ELIXIR-Norway"/>
            <consortium name="Elixir Norway"/>
        </authorList>
    </citation>
    <scope>NUCLEOTIDE SEQUENCE</scope>
</reference>
<keyword evidence="7" id="KW-1185">Reference proteome</keyword>
<dbReference type="InterPro" id="IPR001533">
    <property type="entry name" value="Pterin_deHydtase"/>
</dbReference>